<dbReference type="InterPro" id="IPR002110">
    <property type="entry name" value="Ankyrin_rpt"/>
</dbReference>
<dbReference type="PRINTS" id="PR01415">
    <property type="entry name" value="ANKYRIN"/>
</dbReference>
<proteinExistence type="predicted"/>
<dbReference type="OrthoDB" id="6198266at2759"/>
<evidence type="ECO:0000313" key="5">
    <source>
        <dbReference type="Proteomes" id="UP000683360"/>
    </source>
</evidence>
<dbReference type="AlphaFoldDB" id="A0A8S3TFI3"/>
<keyword evidence="1" id="KW-0677">Repeat</keyword>
<dbReference type="Proteomes" id="UP000683360">
    <property type="component" value="Unassembled WGS sequence"/>
</dbReference>
<evidence type="ECO:0000256" key="2">
    <source>
        <dbReference type="ARBA" id="ARBA00023043"/>
    </source>
</evidence>
<comment type="caution">
    <text evidence="4">The sequence shown here is derived from an EMBL/GenBank/DDBJ whole genome shotgun (WGS) entry which is preliminary data.</text>
</comment>
<dbReference type="SUPFAM" id="SSF48403">
    <property type="entry name" value="Ankyrin repeat"/>
    <property type="match status" value="1"/>
</dbReference>
<dbReference type="Pfam" id="PF00023">
    <property type="entry name" value="Ank"/>
    <property type="match status" value="1"/>
</dbReference>
<dbReference type="Pfam" id="PF12796">
    <property type="entry name" value="Ank_2"/>
    <property type="match status" value="1"/>
</dbReference>
<dbReference type="SMART" id="SM00248">
    <property type="entry name" value="ANK"/>
    <property type="match status" value="4"/>
</dbReference>
<dbReference type="Gene3D" id="1.25.40.20">
    <property type="entry name" value="Ankyrin repeat-containing domain"/>
    <property type="match status" value="1"/>
</dbReference>
<evidence type="ECO:0000256" key="3">
    <source>
        <dbReference type="PROSITE-ProRule" id="PRU00023"/>
    </source>
</evidence>
<dbReference type="EMBL" id="CAJPWZ010002174">
    <property type="protein sequence ID" value="CAG2232268.1"/>
    <property type="molecule type" value="Genomic_DNA"/>
</dbReference>
<name>A0A8S3TFI3_MYTED</name>
<dbReference type="PROSITE" id="PS50297">
    <property type="entry name" value="ANK_REP_REGION"/>
    <property type="match status" value="3"/>
</dbReference>
<dbReference type="PROSITE" id="PS50088">
    <property type="entry name" value="ANK_REPEAT"/>
    <property type="match status" value="3"/>
</dbReference>
<dbReference type="PANTHER" id="PTHR24171:SF9">
    <property type="entry name" value="ANKYRIN REPEAT DOMAIN-CONTAINING PROTEIN 39"/>
    <property type="match status" value="1"/>
</dbReference>
<feature type="repeat" description="ANK" evidence="3">
    <location>
        <begin position="69"/>
        <end position="101"/>
    </location>
</feature>
<dbReference type="PANTHER" id="PTHR24171">
    <property type="entry name" value="ANKYRIN REPEAT DOMAIN-CONTAINING PROTEIN 39-RELATED"/>
    <property type="match status" value="1"/>
</dbReference>
<dbReference type="InterPro" id="IPR036770">
    <property type="entry name" value="Ankyrin_rpt-contain_sf"/>
</dbReference>
<gene>
    <name evidence="4" type="ORF">MEDL_45007</name>
</gene>
<evidence type="ECO:0000256" key="1">
    <source>
        <dbReference type="ARBA" id="ARBA00022737"/>
    </source>
</evidence>
<reference evidence="4" key="1">
    <citation type="submission" date="2021-03" db="EMBL/GenBank/DDBJ databases">
        <authorList>
            <person name="Bekaert M."/>
        </authorList>
    </citation>
    <scope>NUCLEOTIDE SEQUENCE</scope>
</reference>
<evidence type="ECO:0008006" key="6">
    <source>
        <dbReference type="Google" id="ProtNLM"/>
    </source>
</evidence>
<protein>
    <recommendedName>
        <fullName evidence="6">Mab-21-like nucleotidyltransferase domain-containing protein</fullName>
    </recommendedName>
</protein>
<sequence>MSSRNQKLCNAAVEGDVDKLNNLLARGASANYQDRDIRPTPLHHAAMKGNVQVADLLIKNKADVNATFYGATPLHHAAINGNMEITDTLIRNKANVNASTESGDTPLHMAIKHDELKTAECLIRHGAKCSATNRKGKTPLHLLEDKCRNSIWYSKMEQIGFAYEIIRKNFKVFIVFGYESDVKTRRLCYVISEFLSPAKGFIPSGSKAVGLDFKGSDHDIMFVKHYINVSEHPRNELLFNSFVISTTETTPGYVRLISYGKIEPDVRLLCVEQDNNYLFLSNKLLKLDWLFHVPVPAGVIHGPCITDPQGLVDSAFCLRYPSWIQQAHQWVHRKRTCMWPSPELINEIARISMHMSMRSIDIREFTNKNLYKRHKHNVPYFIIGLQSDAMSGWLNLATNFYCLKQYRFSLYITVNTLSKCHSNGILSLHCMDVCLNSTLSNIEHEALQHGVINASHVCKRHCTNQLFFSIISCVYPLEMQKEIQMRLSCFKSPVLYGFFLRFLCLHHLDEHTEVICALQDLYGLRNYLIRMLDLLDWNIFMGQANCTLGNFRSALQFFTTVAELAQSDYSFKLLRYNKYAETMIHEIQQKL</sequence>
<feature type="repeat" description="ANK" evidence="3">
    <location>
        <begin position="40"/>
        <end position="69"/>
    </location>
</feature>
<keyword evidence="5" id="KW-1185">Reference proteome</keyword>
<keyword evidence="2 3" id="KW-0040">ANK repeat</keyword>
<organism evidence="4 5">
    <name type="scientific">Mytilus edulis</name>
    <name type="common">Blue mussel</name>
    <dbReference type="NCBI Taxonomy" id="6550"/>
    <lineage>
        <taxon>Eukaryota</taxon>
        <taxon>Metazoa</taxon>
        <taxon>Spiralia</taxon>
        <taxon>Lophotrochozoa</taxon>
        <taxon>Mollusca</taxon>
        <taxon>Bivalvia</taxon>
        <taxon>Autobranchia</taxon>
        <taxon>Pteriomorphia</taxon>
        <taxon>Mytilida</taxon>
        <taxon>Mytiloidea</taxon>
        <taxon>Mytilidae</taxon>
        <taxon>Mytilinae</taxon>
        <taxon>Mytilus</taxon>
    </lineage>
</organism>
<accession>A0A8S3TFI3</accession>
<feature type="repeat" description="ANK" evidence="3">
    <location>
        <begin position="102"/>
        <end position="134"/>
    </location>
</feature>
<evidence type="ECO:0000313" key="4">
    <source>
        <dbReference type="EMBL" id="CAG2232268.1"/>
    </source>
</evidence>